<organism evidence="1 2">
    <name type="scientific">Gordonia rubripertincta</name>
    <name type="common">Rhodococcus corallinus</name>
    <dbReference type="NCBI Taxonomy" id="36822"/>
    <lineage>
        <taxon>Bacteria</taxon>
        <taxon>Bacillati</taxon>
        <taxon>Actinomycetota</taxon>
        <taxon>Actinomycetes</taxon>
        <taxon>Mycobacteriales</taxon>
        <taxon>Gordoniaceae</taxon>
        <taxon>Gordonia</taxon>
    </lineage>
</organism>
<accession>A0AAW4GBR0</accession>
<dbReference type="AlphaFoldDB" id="A0AAW4GBR0"/>
<evidence type="ECO:0000313" key="2">
    <source>
        <dbReference type="Proteomes" id="UP001195196"/>
    </source>
</evidence>
<dbReference type="RefSeq" id="WP_204719024.1">
    <property type="nucleotide sequence ID" value="NZ_JAFFGU010000025.1"/>
</dbReference>
<evidence type="ECO:0000313" key="1">
    <source>
        <dbReference type="EMBL" id="MBM7280550.1"/>
    </source>
</evidence>
<name>A0AAW4GBR0_GORRU</name>
<protein>
    <submittedName>
        <fullName evidence="1">Uncharacterized protein</fullName>
    </submittedName>
</protein>
<gene>
    <name evidence="1" type="ORF">JTZ10_22660</name>
</gene>
<comment type="caution">
    <text evidence="1">The sequence shown here is derived from an EMBL/GenBank/DDBJ whole genome shotgun (WGS) entry which is preliminary data.</text>
</comment>
<proteinExistence type="predicted"/>
<dbReference type="EMBL" id="JAFFGU010000025">
    <property type="protein sequence ID" value="MBM7280550.1"/>
    <property type="molecule type" value="Genomic_DNA"/>
</dbReference>
<reference evidence="1" key="1">
    <citation type="submission" date="2021-02" db="EMBL/GenBank/DDBJ databases">
        <title>Taxonomy, biology and ecology of Rhodococcus bacteria occurring in California pistachio and other woody hosts as revealed by genome sequence analyses.</title>
        <authorList>
            <person name="Riely B."/>
            <person name="Gai Y."/>
        </authorList>
    </citation>
    <scope>NUCLEOTIDE SEQUENCE</scope>
    <source>
        <strain evidence="1">BP-295</strain>
    </source>
</reference>
<dbReference type="Proteomes" id="UP001195196">
    <property type="component" value="Unassembled WGS sequence"/>
</dbReference>
<sequence length="135" mass="14596">MTDRTERSCLVFGSYPIGNSMAESYAGADNTGMEPDNYADDWTPTVADGPLDLVVDGELWKVTVQSDGGCRYAWVSGPNLGYGFSSGPIRIAWRKGVTPTTPPPAVPGRTIAYLRKSISDFHAEIDPDTGYLSEE</sequence>